<keyword evidence="2" id="KW-1185">Reference proteome</keyword>
<protein>
    <submittedName>
        <fullName evidence="1">PD-(D/E)XK nuclease family transposase</fullName>
    </submittedName>
</protein>
<dbReference type="EMBL" id="FMUR01000003">
    <property type="protein sequence ID" value="SCX78770.1"/>
    <property type="molecule type" value="Genomic_DNA"/>
</dbReference>
<dbReference type="OrthoDB" id="1663583at2"/>
<name>A0A1G5ALS2_9FIRM</name>
<dbReference type="AlphaFoldDB" id="A0A1G5ALS2"/>
<proteinExistence type="predicted"/>
<evidence type="ECO:0000313" key="2">
    <source>
        <dbReference type="Proteomes" id="UP000183047"/>
    </source>
</evidence>
<reference evidence="2" key="1">
    <citation type="submission" date="2016-10" db="EMBL/GenBank/DDBJ databases">
        <authorList>
            <person name="Varghese N."/>
            <person name="Submissions S."/>
        </authorList>
    </citation>
    <scope>NUCLEOTIDE SEQUENCE [LARGE SCALE GENOMIC DNA]</scope>
    <source>
        <strain evidence="2">XBD2006</strain>
    </source>
</reference>
<dbReference type="RefSeq" id="WP_051199028.1">
    <property type="nucleotide sequence ID" value="NZ_FMUR01000003.1"/>
</dbReference>
<accession>A0A1G5ALS2</accession>
<evidence type="ECO:0000313" key="1">
    <source>
        <dbReference type="EMBL" id="SCX78770.1"/>
    </source>
</evidence>
<organism evidence="1 2">
    <name type="scientific">Butyrivibrio hungatei</name>
    <dbReference type="NCBI Taxonomy" id="185008"/>
    <lineage>
        <taxon>Bacteria</taxon>
        <taxon>Bacillati</taxon>
        <taxon>Bacillota</taxon>
        <taxon>Clostridia</taxon>
        <taxon>Lachnospirales</taxon>
        <taxon>Lachnospiraceae</taxon>
        <taxon>Butyrivibrio</taxon>
    </lineage>
</organism>
<gene>
    <name evidence="1" type="ORF">SAMN02910451_00348</name>
</gene>
<dbReference type="Pfam" id="PF12784">
    <property type="entry name" value="PDDEXK_2"/>
    <property type="match status" value="1"/>
</dbReference>
<dbReference type="Proteomes" id="UP000183047">
    <property type="component" value="Unassembled WGS sequence"/>
</dbReference>
<sequence length="329" mass="37660">MAEQTGIANSIDTADQEAQYDTCVKKLLSNRLVLAWIMKECVSEFKQFSVAQIAKDCIECEPQVSKVAVDQDELDKDEIQYLEDMSDKRIEGKNTEDNSIKEGKVFYDIKFSAVVPDSKEPVQLFINVEAQKSDKTPYPLIKRALYYVSRMISAQKNTVFTKKHYEKIRKVYSIWIQMDVDEANKNTITKYSVTEEQIIGNVPEKESNYDLMTVLMLRLGSAEEANDKPILRLLDVLLSSETKPEEKKSILENDFDIPMTKSMSEEANTMCNLGEGIRERTVIENTGNTIIKIMINKNLSFDDAYDLIYCEEDRDDIKAYVDAHMAVAK</sequence>